<proteinExistence type="predicted"/>
<evidence type="ECO:0000313" key="2">
    <source>
        <dbReference type="Proteomes" id="UP000255355"/>
    </source>
</evidence>
<gene>
    <name evidence="1" type="ORF">DFR68_10217</name>
</gene>
<accession>A0A370HAZ1</accession>
<dbReference type="STRING" id="1210089.GCA_001613165_06915"/>
<name>A0A370HAZ1_9NOCA</name>
<sequence length="78" mass="9043">MILNRPLPQRIPTELLWARPVILPSIDVMLRVIAAFGEAPKVHDTIAIMLIRHWMREISKTTNIDQESHPDEPRPISR</sequence>
<comment type="caution">
    <text evidence="1">The sequence shown here is derived from an EMBL/GenBank/DDBJ whole genome shotgun (WGS) entry which is preliminary data.</text>
</comment>
<dbReference type="Proteomes" id="UP000255355">
    <property type="component" value="Unassembled WGS sequence"/>
</dbReference>
<dbReference type="AlphaFoldDB" id="A0A370HAZ1"/>
<reference evidence="1 2" key="1">
    <citation type="submission" date="2018-07" db="EMBL/GenBank/DDBJ databases">
        <title>Genomic Encyclopedia of Type Strains, Phase IV (KMG-IV): sequencing the most valuable type-strain genomes for metagenomic binning, comparative biology and taxonomic classification.</title>
        <authorList>
            <person name="Goeker M."/>
        </authorList>
    </citation>
    <scope>NUCLEOTIDE SEQUENCE [LARGE SCALE GENOMIC DNA]</scope>
    <source>
        <strain evidence="1 2">DSM 44952</strain>
    </source>
</reference>
<organism evidence="1 2">
    <name type="scientific">Nocardia mexicana</name>
    <dbReference type="NCBI Taxonomy" id="279262"/>
    <lineage>
        <taxon>Bacteria</taxon>
        <taxon>Bacillati</taxon>
        <taxon>Actinomycetota</taxon>
        <taxon>Actinomycetes</taxon>
        <taxon>Mycobacteriales</taxon>
        <taxon>Nocardiaceae</taxon>
        <taxon>Nocardia</taxon>
    </lineage>
</organism>
<protein>
    <submittedName>
        <fullName evidence="1">Uncharacterized protein</fullName>
    </submittedName>
</protein>
<dbReference type="EMBL" id="QQAZ01000002">
    <property type="protein sequence ID" value="RDI53897.1"/>
    <property type="molecule type" value="Genomic_DNA"/>
</dbReference>
<keyword evidence="2" id="KW-1185">Reference proteome</keyword>
<evidence type="ECO:0000313" key="1">
    <source>
        <dbReference type="EMBL" id="RDI53897.1"/>
    </source>
</evidence>